<evidence type="ECO:0000256" key="3">
    <source>
        <dbReference type="ARBA" id="ARBA00022517"/>
    </source>
</evidence>
<comment type="similarity">
    <text evidence="2">Belongs to the eukaryotic ribosomal protein eL24 family.</text>
</comment>
<dbReference type="PROSITE" id="PS01073">
    <property type="entry name" value="RIBOSOMAL_L24E"/>
    <property type="match status" value="1"/>
</dbReference>
<evidence type="ECO:0000256" key="4">
    <source>
        <dbReference type="ARBA" id="ARBA00023242"/>
    </source>
</evidence>
<dbReference type="EMBL" id="JADAQX010000057">
    <property type="protein sequence ID" value="KAF8822407.1"/>
    <property type="molecule type" value="Genomic_DNA"/>
</dbReference>
<dbReference type="Gene3D" id="2.30.170.20">
    <property type="entry name" value="Ribosomal protein L24e"/>
    <property type="match status" value="1"/>
</dbReference>
<sequence length="179" mass="21145">MRIETCWFCSSNIYPGHGVVFVRNDAKIFRFCRSKCHKHFKAKHNPRKMKWTKAYRKTAGKEMVVDSTFDFEKQRNVPVRYDRDLFVKTIQAMKKVDAIKTARKARFYRQRRMAAYTRHKSVAEREIENNSHLLEGLKQPLLHSLKEGATEMMVDWESSENTQKIAALETVQNDDVVMK</sequence>
<dbReference type="InterPro" id="IPR038630">
    <property type="entry name" value="L24e/L24_sf"/>
</dbReference>
<gene>
    <name evidence="6" type="primary">RPL24E</name>
    <name evidence="6" type="ORF">IE077_003834</name>
</gene>
<comment type="subcellular location">
    <subcellularLocation>
        <location evidence="1">Nucleus</location>
    </subcellularLocation>
</comment>
<evidence type="ECO:0000256" key="2">
    <source>
        <dbReference type="ARBA" id="ARBA00005647"/>
    </source>
</evidence>
<comment type="caution">
    <text evidence="6">The sequence shown here is derived from an EMBL/GenBank/DDBJ whole genome shotgun (WGS) entry which is preliminary data.</text>
</comment>
<accession>A0ABQ7JEG9</accession>
<keyword evidence="3" id="KW-0690">Ribosome biogenesis</keyword>
<dbReference type="CDD" id="cd00472">
    <property type="entry name" value="Ribosomal_L24e_L24"/>
    <property type="match status" value="1"/>
</dbReference>
<protein>
    <submittedName>
        <fullName evidence="6">Ribosomal protein RPL24e</fullName>
    </submittedName>
</protein>
<evidence type="ECO:0000256" key="1">
    <source>
        <dbReference type="ARBA" id="ARBA00004123"/>
    </source>
</evidence>
<keyword evidence="4" id="KW-0539">Nucleus</keyword>
<feature type="domain" description="TRASH" evidence="5">
    <location>
        <begin position="6"/>
        <end position="44"/>
    </location>
</feature>
<evidence type="ECO:0000259" key="5">
    <source>
        <dbReference type="SMART" id="SM00746"/>
    </source>
</evidence>
<dbReference type="InterPro" id="IPR011017">
    <property type="entry name" value="TRASH_dom"/>
</dbReference>
<evidence type="ECO:0000313" key="7">
    <source>
        <dbReference type="Proteomes" id="UP000823046"/>
    </source>
</evidence>
<reference evidence="6 7" key="1">
    <citation type="journal article" date="2020" name="bioRxiv">
        <title>Metabolic contributions of an alphaproteobacterial endosymbiont in the apicomplexan Cardiosporidium cionae.</title>
        <authorList>
            <person name="Hunter E.S."/>
            <person name="Paight C.J."/>
            <person name="Lane C.E."/>
        </authorList>
    </citation>
    <scope>NUCLEOTIDE SEQUENCE [LARGE SCALE GENOMIC DNA]</scope>
    <source>
        <strain evidence="6">ESH_2018</strain>
    </source>
</reference>
<dbReference type="SUPFAM" id="SSF57716">
    <property type="entry name" value="Glucocorticoid receptor-like (DNA-binding domain)"/>
    <property type="match status" value="1"/>
</dbReference>
<name>A0ABQ7JEG9_9APIC</name>
<dbReference type="InterPro" id="IPR000988">
    <property type="entry name" value="Ribosomal_eL24-rel_N"/>
</dbReference>
<keyword evidence="6" id="KW-0689">Ribosomal protein</keyword>
<evidence type="ECO:0000313" key="6">
    <source>
        <dbReference type="EMBL" id="KAF8822407.1"/>
    </source>
</evidence>
<dbReference type="Proteomes" id="UP000823046">
    <property type="component" value="Unassembled WGS sequence"/>
</dbReference>
<dbReference type="InterPro" id="IPR023442">
    <property type="entry name" value="Ribosomal_eL24_CS"/>
</dbReference>
<dbReference type="PANTHER" id="PTHR10792:SF8">
    <property type="entry name" value="RIBOSOME BIOGENESIS PROTEIN RLP24-RELATED"/>
    <property type="match status" value="1"/>
</dbReference>
<dbReference type="Pfam" id="PF01246">
    <property type="entry name" value="Ribosomal_L24e"/>
    <property type="match status" value="1"/>
</dbReference>
<dbReference type="InterPro" id="IPR056366">
    <property type="entry name" value="Ribosomal_eL24"/>
</dbReference>
<proteinExistence type="inferred from homology"/>
<dbReference type="SMART" id="SM00746">
    <property type="entry name" value="TRASH"/>
    <property type="match status" value="1"/>
</dbReference>
<dbReference type="GO" id="GO:0005840">
    <property type="term" value="C:ribosome"/>
    <property type="evidence" value="ECO:0007669"/>
    <property type="project" value="UniProtKB-KW"/>
</dbReference>
<keyword evidence="7" id="KW-1185">Reference proteome</keyword>
<dbReference type="PANTHER" id="PTHR10792">
    <property type="entry name" value="60S RIBOSOMAL PROTEIN L24"/>
    <property type="match status" value="1"/>
</dbReference>
<organism evidence="6 7">
    <name type="scientific">Cardiosporidium cionae</name>
    <dbReference type="NCBI Taxonomy" id="476202"/>
    <lineage>
        <taxon>Eukaryota</taxon>
        <taxon>Sar</taxon>
        <taxon>Alveolata</taxon>
        <taxon>Apicomplexa</taxon>
        <taxon>Aconoidasida</taxon>
        <taxon>Nephromycida</taxon>
        <taxon>Cardiosporidium</taxon>
    </lineage>
</organism>
<keyword evidence="6" id="KW-0687">Ribonucleoprotein</keyword>